<sequence length="142" mass="15524">MIQRIQSLWLLLAAAATALLFKLPVYGGVLAGGEAKDLLVGQNYLLFIVAAVLVLFPAIAIALFKNRSNQKKLIWLSLLLNLVFIGLIWMEVGDFTQANPNFTSSVYKVGAILPIVSIVLLVLAYAGIRKDEKLIASADRLR</sequence>
<dbReference type="Pfam" id="PF14126">
    <property type="entry name" value="DUF4293"/>
    <property type="match status" value="1"/>
</dbReference>
<dbReference type="InterPro" id="IPR025635">
    <property type="entry name" value="DUF4293"/>
</dbReference>
<organism evidence="2 3">
    <name type="scientific">Phnomibacter ginsenosidimutans</name>
    <dbReference type="NCBI Taxonomy" id="2676868"/>
    <lineage>
        <taxon>Bacteria</taxon>
        <taxon>Pseudomonadati</taxon>
        <taxon>Bacteroidota</taxon>
        <taxon>Chitinophagia</taxon>
        <taxon>Chitinophagales</taxon>
        <taxon>Chitinophagaceae</taxon>
        <taxon>Phnomibacter</taxon>
    </lineage>
</organism>
<evidence type="ECO:0000313" key="2">
    <source>
        <dbReference type="EMBL" id="QGW27393.1"/>
    </source>
</evidence>
<feature type="transmembrane region" description="Helical" evidence="1">
    <location>
        <begin position="43"/>
        <end position="64"/>
    </location>
</feature>
<evidence type="ECO:0000313" key="3">
    <source>
        <dbReference type="Proteomes" id="UP000426027"/>
    </source>
</evidence>
<protein>
    <submittedName>
        <fullName evidence="2">DUF4293 family protein</fullName>
    </submittedName>
</protein>
<name>A0A6I6G7C9_9BACT</name>
<dbReference type="KEGG" id="fls:GLV81_04135"/>
<dbReference type="EMBL" id="CP046566">
    <property type="protein sequence ID" value="QGW27393.1"/>
    <property type="molecule type" value="Genomic_DNA"/>
</dbReference>
<feature type="transmembrane region" description="Helical" evidence="1">
    <location>
        <begin position="110"/>
        <end position="128"/>
    </location>
</feature>
<reference evidence="2 3" key="1">
    <citation type="submission" date="2019-11" db="EMBL/GenBank/DDBJ databases">
        <authorList>
            <person name="Im W.T."/>
        </authorList>
    </citation>
    <scope>NUCLEOTIDE SEQUENCE [LARGE SCALE GENOMIC DNA]</scope>
    <source>
        <strain evidence="2 3">SB-02</strain>
    </source>
</reference>
<evidence type="ECO:0000256" key="1">
    <source>
        <dbReference type="SAM" id="Phobius"/>
    </source>
</evidence>
<proteinExistence type="predicted"/>
<dbReference type="RefSeq" id="WP_157477126.1">
    <property type="nucleotide sequence ID" value="NZ_CP046566.1"/>
</dbReference>
<keyword evidence="3" id="KW-1185">Reference proteome</keyword>
<keyword evidence="1" id="KW-1133">Transmembrane helix</keyword>
<dbReference type="Proteomes" id="UP000426027">
    <property type="component" value="Chromosome"/>
</dbReference>
<dbReference type="AlphaFoldDB" id="A0A6I6G7C9"/>
<keyword evidence="1" id="KW-0812">Transmembrane</keyword>
<gene>
    <name evidence="2" type="ORF">GLV81_04135</name>
</gene>
<accession>A0A6I6G7C9</accession>
<keyword evidence="1" id="KW-0472">Membrane</keyword>
<feature type="transmembrane region" description="Helical" evidence="1">
    <location>
        <begin position="73"/>
        <end position="90"/>
    </location>
</feature>